<dbReference type="HOGENOM" id="CLU_3185315_0_0_6"/>
<dbReference type="KEGG" id="llo:LLO_4072"/>
<organism evidence="2 3">
    <name type="scientific">Legionella longbeachae serogroup 1 (strain NSW150)</name>
    <dbReference type="NCBI Taxonomy" id="661367"/>
    <lineage>
        <taxon>Bacteria</taxon>
        <taxon>Pseudomonadati</taxon>
        <taxon>Pseudomonadota</taxon>
        <taxon>Gammaproteobacteria</taxon>
        <taxon>Legionellales</taxon>
        <taxon>Legionellaceae</taxon>
        <taxon>Legionella</taxon>
    </lineage>
</organism>
<proteinExistence type="predicted"/>
<dbReference type="Proteomes" id="UP000001060">
    <property type="component" value="Chromosome"/>
</dbReference>
<feature type="compositionally biased region" description="Basic residues" evidence="1">
    <location>
        <begin position="35"/>
        <end position="46"/>
    </location>
</feature>
<evidence type="ECO:0000313" key="2">
    <source>
        <dbReference type="EMBL" id="CBJ13050.1"/>
    </source>
</evidence>
<feature type="region of interest" description="Disordered" evidence="1">
    <location>
        <begin position="19"/>
        <end position="46"/>
    </location>
</feature>
<dbReference type="EMBL" id="FN650140">
    <property type="protein sequence ID" value="CBJ13050.1"/>
    <property type="molecule type" value="Genomic_DNA"/>
</dbReference>
<evidence type="ECO:0000256" key="1">
    <source>
        <dbReference type="SAM" id="MobiDB-lite"/>
    </source>
</evidence>
<protein>
    <submittedName>
        <fullName evidence="2">Uncharacterized protein</fullName>
    </submittedName>
</protein>
<reference evidence="2 3" key="1">
    <citation type="journal article" date="2010" name="PLoS Genet.">
        <title>Analysis of the Legionella longbeachae genome and transcriptome uncovers unique strategies to cause Legionnaires' disease.</title>
        <authorList>
            <person name="Cazalet C."/>
            <person name="Gomez-Valero L."/>
            <person name="Rusniok C."/>
            <person name="Lomma M."/>
            <person name="Dervins-Ravault D."/>
            <person name="Newton H."/>
            <person name="Sansom F."/>
            <person name="Jarraud S."/>
            <person name="Zidane N."/>
            <person name="Ma L."/>
            <person name="Bouchier C."/>
            <person name="Etienne J."/>
            <person name="Hartland E."/>
            <person name="Buchrieser C."/>
        </authorList>
    </citation>
    <scope>NUCLEOTIDE SEQUENCE [LARGE SCALE GENOMIC DNA]</scope>
    <source>
        <strain evidence="2 3">NSW150</strain>
    </source>
</reference>
<dbReference type="AlphaFoldDB" id="D3HKT4"/>
<gene>
    <name evidence="2" type="ordered locus">LLO_4072</name>
</gene>
<keyword evidence="3" id="KW-1185">Reference proteome</keyword>
<sequence>MTLSRMRKCLARPFCLLRPPADAEGDGCEDGLSTAKRHPLRKQGVY</sequence>
<accession>D3HKT4</accession>
<evidence type="ECO:0000313" key="3">
    <source>
        <dbReference type="Proteomes" id="UP000001060"/>
    </source>
</evidence>
<name>D3HKT4_LEGLN</name>